<dbReference type="EMBL" id="JAWJWE010000005">
    <property type="protein sequence ID" value="KAK6634610.1"/>
    <property type="molecule type" value="Genomic_DNA"/>
</dbReference>
<evidence type="ECO:0000313" key="1">
    <source>
        <dbReference type="EMBL" id="KAK6634610.1"/>
    </source>
</evidence>
<evidence type="ECO:0000313" key="2">
    <source>
        <dbReference type="Proteomes" id="UP001372834"/>
    </source>
</evidence>
<gene>
    <name evidence="1" type="ORF">RUM43_012011</name>
</gene>
<proteinExistence type="predicted"/>
<dbReference type="AlphaFoldDB" id="A0AAN8PJ52"/>
<organism evidence="1 2">
    <name type="scientific">Polyplax serrata</name>
    <name type="common">Common mouse louse</name>
    <dbReference type="NCBI Taxonomy" id="468196"/>
    <lineage>
        <taxon>Eukaryota</taxon>
        <taxon>Metazoa</taxon>
        <taxon>Ecdysozoa</taxon>
        <taxon>Arthropoda</taxon>
        <taxon>Hexapoda</taxon>
        <taxon>Insecta</taxon>
        <taxon>Pterygota</taxon>
        <taxon>Neoptera</taxon>
        <taxon>Paraneoptera</taxon>
        <taxon>Psocodea</taxon>
        <taxon>Troctomorpha</taxon>
        <taxon>Phthiraptera</taxon>
        <taxon>Anoplura</taxon>
        <taxon>Polyplacidae</taxon>
        <taxon>Polyplax</taxon>
    </lineage>
</organism>
<accession>A0AAN8PJ52</accession>
<name>A0AAN8PJ52_POLSC</name>
<dbReference type="Proteomes" id="UP001372834">
    <property type="component" value="Unassembled WGS sequence"/>
</dbReference>
<protein>
    <submittedName>
        <fullName evidence="1">Uncharacterized protein</fullName>
    </submittedName>
</protein>
<sequence length="51" mass="5795">MVGPRVVKTDFTSTNLVIPTSGQRSFGRDIGNYKHEKSSETLQEMHWVDQS</sequence>
<reference evidence="1 2" key="1">
    <citation type="submission" date="2023-10" db="EMBL/GenBank/DDBJ databases">
        <title>Genomes of two closely related lineages of the louse Polyplax serrata with different host specificities.</title>
        <authorList>
            <person name="Martinu J."/>
            <person name="Tarabai H."/>
            <person name="Stefka J."/>
            <person name="Hypsa V."/>
        </authorList>
    </citation>
    <scope>NUCLEOTIDE SEQUENCE [LARGE SCALE GENOMIC DNA]</scope>
    <source>
        <strain evidence="1">HR10_N</strain>
    </source>
</reference>
<comment type="caution">
    <text evidence="1">The sequence shown here is derived from an EMBL/GenBank/DDBJ whole genome shotgun (WGS) entry which is preliminary data.</text>
</comment>
<feature type="non-terminal residue" evidence="1">
    <location>
        <position position="51"/>
    </location>
</feature>